<feature type="region of interest" description="Disordered" evidence="7">
    <location>
        <begin position="1206"/>
        <end position="1229"/>
    </location>
</feature>
<dbReference type="InterPro" id="IPR002498">
    <property type="entry name" value="PInositol-4-P-4/5-kinase_core"/>
</dbReference>
<feature type="compositionally biased region" description="Polar residues" evidence="7">
    <location>
        <begin position="737"/>
        <end position="747"/>
    </location>
</feature>
<dbReference type="PANTHER" id="PTHR45748:SF7">
    <property type="entry name" value="1-PHOSPHATIDYLINOSITOL 3-PHOSPHATE 5-KINASE-RELATED"/>
    <property type="match status" value="1"/>
</dbReference>
<feature type="compositionally biased region" description="Low complexity" evidence="7">
    <location>
        <begin position="569"/>
        <end position="579"/>
    </location>
</feature>
<feature type="compositionally biased region" description="Low complexity" evidence="7">
    <location>
        <begin position="1051"/>
        <end position="1076"/>
    </location>
</feature>
<dbReference type="PANTHER" id="PTHR45748">
    <property type="entry name" value="1-PHOSPHATIDYLINOSITOL 3-PHOSPHATE 5-KINASE-RELATED"/>
    <property type="match status" value="1"/>
</dbReference>
<feature type="region of interest" description="Disordered" evidence="7">
    <location>
        <begin position="317"/>
        <end position="399"/>
    </location>
</feature>
<accession>A0ABR2Z285</accession>
<name>A0ABR2Z285_9CHLO</name>
<feature type="region of interest" description="Disordered" evidence="7">
    <location>
        <begin position="1507"/>
        <end position="1607"/>
    </location>
</feature>
<keyword evidence="3 6" id="KW-0547">Nucleotide-binding</keyword>
<comment type="caution">
    <text evidence="9">The sequence shown here is derived from an EMBL/GenBank/DDBJ whole genome shotgun (WGS) entry which is preliminary data.</text>
</comment>
<dbReference type="Gene3D" id="3.30.800.10">
    <property type="entry name" value="Phosphatidylinositol Phosphate Kinase II Beta"/>
    <property type="match status" value="1"/>
</dbReference>
<feature type="region of interest" description="Disordered" evidence="7">
    <location>
        <begin position="737"/>
        <end position="787"/>
    </location>
</feature>
<dbReference type="SUPFAM" id="SSF52029">
    <property type="entry name" value="GroEL apical domain-like"/>
    <property type="match status" value="1"/>
</dbReference>
<feature type="compositionally biased region" description="Low complexity" evidence="7">
    <location>
        <begin position="1206"/>
        <end position="1220"/>
    </location>
</feature>
<feature type="compositionally biased region" description="Basic and acidic residues" evidence="7">
    <location>
        <begin position="1775"/>
        <end position="1785"/>
    </location>
</feature>
<evidence type="ECO:0000256" key="2">
    <source>
        <dbReference type="ARBA" id="ARBA00022679"/>
    </source>
</evidence>
<dbReference type="EMBL" id="JALJOT010000001">
    <property type="protein sequence ID" value="KAK9918029.1"/>
    <property type="molecule type" value="Genomic_DNA"/>
</dbReference>
<feature type="region of interest" description="Disordered" evidence="7">
    <location>
        <begin position="1322"/>
        <end position="1406"/>
    </location>
</feature>
<dbReference type="Gene3D" id="3.30.810.10">
    <property type="entry name" value="2-Layer Sandwich"/>
    <property type="match status" value="1"/>
</dbReference>
<feature type="compositionally biased region" description="Polar residues" evidence="7">
    <location>
        <begin position="599"/>
        <end position="617"/>
    </location>
</feature>
<feature type="compositionally biased region" description="Low complexity" evidence="7">
    <location>
        <begin position="748"/>
        <end position="760"/>
    </location>
</feature>
<dbReference type="InterPro" id="IPR027484">
    <property type="entry name" value="PInositol-4-P-5-kinase_N"/>
</dbReference>
<keyword evidence="10" id="KW-1185">Reference proteome</keyword>
<feature type="compositionally biased region" description="Basic and acidic residues" evidence="7">
    <location>
        <begin position="622"/>
        <end position="636"/>
    </location>
</feature>
<feature type="region of interest" description="Disordered" evidence="7">
    <location>
        <begin position="599"/>
        <end position="646"/>
    </location>
</feature>
<dbReference type="Pfam" id="PF00118">
    <property type="entry name" value="Cpn60_TCP1"/>
    <property type="match status" value="1"/>
</dbReference>
<feature type="compositionally biased region" description="Low complexity" evidence="7">
    <location>
        <begin position="333"/>
        <end position="344"/>
    </location>
</feature>
<evidence type="ECO:0000256" key="7">
    <source>
        <dbReference type="SAM" id="MobiDB-lite"/>
    </source>
</evidence>
<feature type="domain" description="PIPK" evidence="8">
    <location>
        <begin position="1977"/>
        <end position="2297"/>
    </location>
</feature>
<dbReference type="InterPro" id="IPR027409">
    <property type="entry name" value="GroEL-like_apical_dom_sf"/>
</dbReference>
<keyword evidence="2 6" id="KW-0808">Transferase</keyword>
<feature type="region of interest" description="Disordered" evidence="7">
    <location>
        <begin position="1440"/>
        <end position="1462"/>
    </location>
</feature>
<dbReference type="CDD" id="cd17300">
    <property type="entry name" value="PIPKc_PIKfyve"/>
    <property type="match status" value="1"/>
</dbReference>
<protein>
    <recommendedName>
        <fullName evidence="1">1-phosphatidylinositol-3-phosphate 5-kinase</fullName>
        <ecNumber evidence="1">2.7.1.150</ecNumber>
    </recommendedName>
</protein>
<feature type="compositionally biased region" description="Polar residues" evidence="7">
    <location>
        <begin position="1256"/>
        <end position="1265"/>
    </location>
</feature>
<dbReference type="InterPro" id="IPR027483">
    <property type="entry name" value="PInositol-4-P-4/5-kinase_C_sf"/>
</dbReference>
<dbReference type="Gene3D" id="3.50.7.10">
    <property type="entry name" value="GroEL"/>
    <property type="match status" value="1"/>
</dbReference>
<feature type="region of interest" description="Disordered" evidence="7">
    <location>
        <begin position="1775"/>
        <end position="1818"/>
    </location>
</feature>
<organism evidence="9 10">
    <name type="scientific">Coccomyxa subellipsoidea</name>
    <dbReference type="NCBI Taxonomy" id="248742"/>
    <lineage>
        <taxon>Eukaryota</taxon>
        <taxon>Viridiplantae</taxon>
        <taxon>Chlorophyta</taxon>
        <taxon>core chlorophytes</taxon>
        <taxon>Trebouxiophyceae</taxon>
        <taxon>Trebouxiophyceae incertae sedis</taxon>
        <taxon>Coccomyxaceae</taxon>
        <taxon>Coccomyxa</taxon>
    </lineage>
</organism>
<dbReference type="InterPro" id="IPR044769">
    <property type="entry name" value="PIKfyve_PIPKc"/>
</dbReference>
<dbReference type="SUPFAM" id="SSF56104">
    <property type="entry name" value="SAICAR synthase-like"/>
    <property type="match status" value="1"/>
</dbReference>
<feature type="compositionally biased region" description="Polar residues" evidence="7">
    <location>
        <begin position="495"/>
        <end position="511"/>
    </location>
</feature>
<evidence type="ECO:0000256" key="1">
    <source>
        <dbReference type="ARBA" id="ARBA00012009"/>
    </source>
</evidence>
<feature type="compositionally biased region" description="Low complexity" evidence="7">
    <location>
        <begin position="1582"/>
        <end position="1602"/>
    </location>
</feature>
<evidence type="ECO:0000256" key="5">
    <source>
        <dbReference type="ARBA" id="ARBA00022840"/>
    </source>
</evidence>
<evidence type="ECO:0000256" key="6">
    <source>
        <dbReference type="PROSITE-ProRule" id="PRU00781"/>
    </source>
</evidence>
<feature type="compositionally biased region" description="Low complexity" evidence="7">
    <location>
        <begin position="1004"/>
        <end position="1032"/>
    </location>
</feature>
<feature type="compositionally biased region" description="Basic and acidic residues" evidence="7">
    <location>
        <begin position="1539"/>
        <end position="1557"/>
    </location>
</feature>
<dbReference type="Proteomes" id="UP001491310">
    <property type="component" value="Unassembled WGS sequence"/>
</dbReference>
<dbReference type="Pfam" id="PF01504">
    <property type="entry name" value="PIP5K"/>
    <property type="match status" value="2"/>
</dbReference>
<evidence type="ECO:0000313" key="9">
    <source>
        <dbReference type="EMBL" id="KAK9918029.1"/>
    </source>
</evidence>
<feature type="region of interest" description="Disordered" evidence="7">
    <location>
        <begin position="1004"/>
        <end position="1092"/>
    </location>
</feature>
<sequence>MLSSKSSTAPGKASLTEGYILGALQGPQEPAVTLQTAPLLEIPAALVDSDDEGEQTMLDEHPVATIIRGPFTEVAEQQLAATVDQLLLAYGVSDAAVWGPILSHLAEEAVAKLSPALAVAHGNLDPRFYIKVKKVAGVGTPANSSIVNGVVCRKNIAHKRMRRRIENAKILLIGGSVEFNRTQSRLASLESVTKQQEEENLQDQVDKLVALQPDIVLVERSVARTAQDQLLDRGISLALNMKRSVLDFLSRCTGAEVAASVDSASAKNLATCKEFSVEDTYPAPTRTLNCAPSSSSIVSSGSAQALDAGAKLPSVPESFGAGGKAEASEQPIAAKSGAADAAGPAPAPKSLDRPSASYKGDARSNAAFGALDRPSASYPGPSLGRVSATGRELGTPSNSLKMTESVKGMMAARTLMFFKGCPNALGCTVLLKGAPRESLCAVKKVMQFAVYAAYRNRLETAFLADQLASAISTAGDTHSASKLATPEKPHRGSGPASSTATPQQSAPSSPTKAGLANGVASEQPPQVSVSHPHGGISIGTQVQPMAEGARSNGPPDAEQQNNSGSASLMSSLMASSAPSRTPTAEPAVFSRAVSSAMQSMGSGAVPSSTLPQSQQMTMPHPPFREQDEQQQERESSRANALQSQDSVWDLQGTNAEELEEHARRVVQRSALRTAADRGAGPLVSLSPHVTVGASEWTGAEHSGSLIENGHAVSNETEHDQEDFTYAHHSAAVTDRNGCSASCTAQTGQSSVQSSPLSSVQEDTQRELDAGSSQGDEEEPVSTEEQRADAGELMGLQRLYVTTALSNQPQGEMSRPPEVKRIDYYQRTDQALSQFLSGASAHSLSTDVTTYLHGDGLLTLRVARLPEGQELPGADTDQVWFWLRPRQASLELLDAARRVPLSCDAAAMSLGHFLEVSFGARHLSVGPRPLHAGYARYFGRGSAVACFLWERVGPAHVDMPPQHMHYYVPAQQGWIKDEVEELIEEANTVFAAIENALKQREEQLAARAKQQKLHQQQQPQQQQKQQEAAQRPAPAVPQKPAQPPAAKPPLAAPLGNPGTAAAAAATIGRSPEASAAEPADDDGARPETPSVASQLRDALVAEVSGLADNVQEVCRMIRADTAALAHPNGALTDSPRKQANEENLLEGLSNEVLVLAIWRINSLRRSLAIMALTWASCLHDPSTFAQRQTYSLPAHTMARAGSTNSIASAQSLPQPSAPSQPTHSRNSSAGNMELTQDLNLRVLIAHSAAAAAASSAPGSPNGTRTPANPFAGPEAQPAKPVVAAKADAASVVPPDAAIEDGLPHASDQEASDEQKQLLNLASGSEQEPQHGMQRGPAADSGHLTAQGSANSSMGVSSSATANGSSVDTGHLLSSPALSGPVWERAHSAPPMPRLEDLGGSPTSHPVRSESLLSLLGDGAESVLSAPGNVETPKAAVEAALAAEPHPRPLPRTASASAADDRGRFSQGAGSLVSRYVAMFEARQPVISMPLWQRQELRGRSTDLVLRFLNRQRRPRGRARSAAAASPEDGPGRAAAPAQHHHSDSDEHSGSEDEHEDGKGNASDEDGSTGLRTPPRRHSSPLRGRSPGSCSSTGSPSGTPLHPSRLGDVRRATTAENGLRSEGMLPPVRTPSIDLENVRSNLSKGAGGALSPVAILSPGGQRGGLDLFLGGPAKARSLLDGKGDGPADPRAVLKQPASEVDRILERLERTRDWAACVPEPGGVAGSSVPGEPAASAAAKAPSEPKTDSEVEQVLAREPSEVQLHFNRDTWKTLAEPERKLASAEEAAKQPVSSAQKALTSTSQQRGGGTTPELLMPSRPASPALTPVVPLLLTEEALSKLSLPPAVLRKAQQLPGVILLPNGHEIRLVGRSLLVPGLDDRVIVVRDDEPTSLVAYALASREYTHFLGDLRAHILSGSPQPRGPAVFGFTSGQAKLGSSGGIAAQDEAAAAAAGGAREEGIASAAAPGAAATDADSAAPAASTSAPAAEGAKAAKGASALAGCGGNNGDAEWRVLTWQGQKHFDHTVVDDPPHMPGSRARLSISVWFPAQFAELRRMCLSHCGGEAAFCASLSRCHRWEPRGGKSNSFFAKTRDDRFIVKQLSLAERKSFQEIAPKYFKHLADATRDKQPTCLAKIMGVFTVRLEREKAMDLLVMENVFYERSLSPVYDLKGSERARWCKDDPSDPTTVLLDENLKRSILSAPLLVESAAHAALMKALWADTAFLAGQGVMDYSLIVGVDSPNGALVVGIIDFLRQYTWDKALERWVKSVGMGQDPRKAPTIQSPRDYCKRFRGAMASYFTCVPAQGDVPAPLDVSAGLAE</sequence>
<feature type="compositionally biased region" description="Basic residues" evidence="7">
    <location>
        <begin position="1508"/>
        <end position="1517"/>
    </location>
</feature>
<dbReference type="SMART" id="SM00330">
    <property type="entry name" value="PIPKc"/>
    <property type="match status" value="1"/>
</dbReference>
<evidence type="ECO:0000313" key="10">
    <source>
        <dbReference type="Proteomes" id="UP001491310"/>
    </source>
</evidence>
<keyword evidence="4 6" id="KW-0418">Kinase</keyword>
<feature type="region of interest" description="Disordered" evidence="7">
    <location>
        <begin position="569"/>
        <end position="588"/>
    </location>
</feature>
<feature type="compositionally biased region" description="Low complexity" evidence="7">
    <location>
        <begin position="1347"/>
        <end position="1360"/>
    </location>
</feature>
<dbReference type="PROSITE" id="PS51455">
    <property type="entry name" value="PIPK"/>
    <property type="match status" value="1"/>
</dbReference>
<gene>
    <name evidence="9" type="ORF">WJX75_000685</name>
</gene>
<keyword evidence="5 6" id="KW-0067">ATP-binding</keyword>
<evidence type="ECO:0000256" key="3">
    <source>
        <dbReference type="ARBA" id="ARBA00022741"/>
    </source>
</evidence>
<feature type="region of interest" description="Disordered" evidence="7">
    <location>
        <begin position="477"/>
        <end position="564"/>
    </location>
</feature>
<evidence type="ECO:0000259" key="8">
    <source>
        <dbReference type="PROSITE" id="PS51455"/>
    </source>
</evidence>
<reference evidence="9 10" key="1">
    <citation type="journal article" date="2024" name="Nat. Commun.">
        <title>Phylogenomics reveals the evolutionary origins of lichenization in chlorophyte algae.</title>
        <authorList>
            <person name="Puginier C."/>
            <person name="Libourel C."/>
            <person name="Otte J."/>
            <person name="Skaloud P."/>
            <person name="Haon M."/>
            <person name="Grisel S."/>
            <person name="Petersen M."/>
            <person name="Berrin J.G."/>
            <person name="Delaux P.M."/>
            <person name="Dal Grande F."/>
            <person name="Keller J."/>
        </authorList>
    </citation>
    <scope>NUCLEOTIDE SEQUENCE [LARGE SCALE GENOMIC DNA]</scope>
    <source>
        <strain evidence="9 10">SAG 216-7</strain>
    </source>
</reference>
<feature type="compositionally biased region" description="Pro residues" evidence="7">
    <location>
        <begin position="1033"/>
        <end position="1050"/>
    </location>
</feature>
<feature type="compositionally biased region" description="Low complexity" evidence="7">
    <location>
        <begin position="1723"/>
        <end position="1739"/>
    </location>
</feature>
<proteinExistence type="predicted"/>
<dbReference type="InterPro" id="IPR002423">
    <property type="entry name" value="Cpn60/GroEL/TCP-1"/>
</dbReference>
<dbReference type="EC" id="2.7.1.150" evidence="1"/>
<evidence type="ECO:0000256" key="4">
    <source>
        <dbReference type="ARBA" id="ARBA00022777"/>
    </source>
</evidence>
<feature type="region of interest" description="Disordered" evidence="7">
    <location>
        <begin position="1720"/>
        <end position="1745"/>
    </location>
</feature>
<feature type="compositionally biased region" description="Low complexity" evidence="7">
    <location>
        <begin position="1274"/>
        <end position="1286"/>
    </location>
</feature>
<feature type="region of interest" description="Disordered" evidence="7">
    <location>
        <begin position="1251"/>
        <end position="1286"/>
    </location>
</feature>